<dbReference type="Gene3D" id="1.10.510.10">
    <property type="entry name" value="Transferase(Phosphotransferase) domain 1"/>
    <property type="match status" value="1"/>
</dbReference>
<evidence type="ECO:0000313" key="4">
    <source>
        <dbReference type="EMBL" id="CDF36802.1"/>
    </source>
</evidence>
<feature type="domain" description="Protein kinase" evidence="3">
    <location>
        <begin position="241"/>
        <end position="573"/>
    </location>
</feature>
<dbReference type="STRING" id="2769.R7QE59"/>
<dbReference type="Pfam" id="PF07714">
    <property type="entry name" value="PK_Tyr_Ser-Thr"/>
    <property type="match status" value="1"/>
</dbReference>
<evidence type="ECO:0000313" key="5">
    <source>
        <dbReference type="Proteomes" id="UP000012073"/>
    </source>
</evidence>
<dbReference type="KEGG" id="ccp:CHC_T00009163001"/>
<dbReference type="GeneID" id="17324335"/>
<name>R7QE59_CHOCR</name>
<keyword evidence="1" id="KW-0175">Coiled coil</keyword>
<dbReference type="PROSITE" id="PS50011">
    <property type="entry name" value="PROTEIN_KINASE_DOM"/>
    <property type="match status" value="1"/>
</dbReference>
<dbReference type="GO" id="GO:0004674">
    <property type="term" value="F:protein serine/threonine kinase activity"/>
    <property type="evidence" value="ECO:0007669"/>
    <property type="project" value="TreeGrafter"/>
</dbReference>
<keyword evidence="4" id="KW-0418">Kinase</keyword>
<dbReference type="GO" id="GO:0005524">
    <property type="term" value="F:ATP binding"/>
    <property type="evidence" value="ECO:0007669"/>
    <property type="project" value="InterPro"/>
</dbReference>
<dbReference type="CDD" id="cd13999">
    <property type="entry name" value="STKc_MAP3K-like"/>
    <property type="match status" value="1"/>
</dbReference>
<dbReference type="InterPro" id="IPR008271">
    <property type="entry name" value="Ser/Thr_kinase_AS"/>
</dbReference>
<feature type="region of interest" description="Disordered" evidence="2">
    <location>
        <begin position="274"/>
        <end position="307"/>
    </location>
</feature>
<proteinExistence type="predicted"/>
<accession>R7QE59</accession>
<evidence type="ECO:0000256" key="2">
    <source>
        <dbReference type="SAM" id="MobiDB-lite"/>
    </source>
</evidence>
<feature type="region of interest" description="Disordered" evidence="2">
    <location>
        <begin position="587"/>
        <end position="617"/>
    </location>
</feature>
<evidence type="ECO:0000259" key="3">
    <source>
        <dbReference type="PROSITE" id="PS50011"/>
    </source>
</evidence>
<dbReference type="SMART" id="SM00220">
    <property type="entry name" value="S_TKc"/>
    <property type="match status" value="1"/>
</dbReference>
<evidence type="ECO:0000256" key="1">
    <source>
        <dbReference type="SAM" id="Coils"/>
    </source>
</evidence>
<dbReference type="PhylomeDB" id="R7QE59"/>
<dbReference type="PANTHER" id="PTHR44329">
    <property type="entry name" value="SERINE/THREONINE-PROTEIN KINASE TNNI3K-RELATED"/>
    <property type="match status" value="1"/>
</dbReference>
<dbReference type="Gene3D" id="3.30.200.20">
    <property type="entry name" value="Phosphorylase Kinase, domain 1"/>
    <property type="match status" value="2"/>
</dbReference>
<dbReference type="SUPFAM" id="SSF56112">
    <property type="entry name" value="Protein kinase-like (PK-like)"/>
    <property type="match status" value="1"/>
</dbReference>
<sequence length="664" mass="75411">MEKARKKTEDIRATVNFVEHAIQSLGDEDFLYYYSSDTRYRHRFHLSPDKTHLCWGESHAVRLSRYAGVLFGPKSAKFQDLGPRLVDPEWLCFSLVSNPPSGPLAPAPKMLQTIDLVCVSNDQLERWILGLQSLCKPVNHHLLQCLTLPDITRMRAIYKIRAHAHARGLTVRRYFLKRVQEAGRRRSSIDANRQHMDEVKQLEAELARLQKTLIDSARRETLLNTSLRDFQHSWEVDFGRLTFLHPIGQGAFSEMWKGMWRSTPVAIKKLTTRTISESAATPKSPTQQPQPIPTMTGLGTGRPRPDGAALAAANRNSPLERVQTLERTTMSAEDRRLLHDFRLEVTMMNKLRHPNIVLFLGACTVLPQMCILTEFCHGGSLFAALRKRSWRTSLSLQDIRNVARHIARGMRYLHSCHIIHRDLKSQNLLLDRPVEEGCPVVKVADFGLSRSFRGIGTVSGSVAGVMTSETGTYRWMAPEMIRHEPYNEKVDVYSYGVVLWELFSCEVPFSGMTPIQAAFAVADKHLRPTCESAYARTVKIPKAWTALISQCWHPSSRQRPRFNQVLRFLDEMEDCSENEIPKSLKRFTKHDNRGEQSPQRQNVFPTIPKPQPILPNEQSIDEGLLEDMTSFELTDSIEVKGRTSKVAHTGLGHSGSAPNLARLV</sequence>
<keyword evidence="5" id="KW-1185">Reference proteome</keyword>
<reference evidence="5" key="1">
    <citation type="journal article" date="2013" name="Proc. Natl. Acad. Sci. U.S.A.">
        <title>Genome structure and metabolic features in the red seaweed Chondrus crispus shed light on evolution of the Archaeplastida.</title>
        <authorList>
            <person name="Collen J."/>
            <person name="Porcel B."/>
            <person name="Carre W."/>
            <person name="Ball S.G."/>
            <person name="Chaparro C."/>
            <person name="Tonon T."/>
            <person name="Barbeyron T."/>
            <person name="Michel G."/>
            <person name="Noel B."/>
            <person name="Valentin K."/>
            <person name="Elias M."/>
            <person name="Artiguenave F."/>
            <person name="Arun A."/>
            <person name="Aury J.M."/>
            <person name="Barbosa-Neto J.F."/>
            <person name="Bothwell J.H."/>
            <person name="Bouget F.Y."/>
            <person name="Brillet L."/>
            <person name="Cabello-Hurtado F."/>
            <person name="Capella-Gutierrez S."/>
            <person name="Charrier B."/>
            <person name="Cladiere L."/>
            <person name="Cock J.M."/>
            <person name="Coelho S.M."/>
            <person name="Colleoni C."/>
            <person name="Czjzek M."/>
            <person name="Da Silva C."/>
            <person name="Delage L."/>
            <person name="Denoeud F."/>
            <person name="Deschamps P."/>
            <person name="Dittami S.M."/>
            <person name="Gabaldon T."/>
            <person name="Gachon C.M."/>
            <person name="Groisillier A."/>
            <person name="Herve C."/>
            <person name="Jabbari K."/>
            <person name="Katinka M."/>
            <person name="Kloareg B."/>
            <person name="Kowalczyk N."/>
            <person name="Labadie K."/>
            <person name="Leblanc C."/>
            <person name="Lopez P.J."/>
            <person name="McLachlan D.H."/>
            <person name="Meslet-Cladiere L."/>
            <person name="Moustafa A."/>
            <person name="Nehr Z."/>
            <person name="Nyvall Collen P."/>
            <person name="Panaud O."/>
            <person name="Partensky F."/>
            <person name="Poulain J."/>
            <person name="Rensing S.A."/>
            <person name="Rousvoal S."/>
            <person name="Samson G."/>
            <person name="Symeonidi A."/>
            <person name="Weissenbach J."/>
            <person name="Zambounis A."/>
            <person name="Wincker P."/>
            <person name="Boyen C."/>
        </authorList>
    </citation>
    <scope>NUCLEOTIDE SEQUENCE [LARGE SCALE GENOMIC DNA]</scope>
    <source>
        <strain evidence="5">cv. Stackhouse</strain>
    </source>
</reference>
<dbReference type="OrthoDB" id="4062651at2759"/>
<dbReference type="InterPro" id="IPR011009">
    <property type="entry name" value="Kinase-like_dom_sf"/>
</dbReference>
<dbReference type="Proteomes" id="UP000012073">
    <property type="component" value="Unassembled WGS sequence"/>
</dbReference>
<feature type="coiled-coil region" evidence="1">
    <location>
        <begin position="185"/>
        <end position="219"/>
    </location>
</feature>
<feature type="compositionally biased region" description="Polar residues" evidence="2">
    <location>
        <begin position="595"/>
        <end position="604"/>
    </location>
</feature>
<dbReference type="InterPro" id="IPR000719">
    <property type="entry name" value="Prot_kinase_dom"/>
</dbReference>
<dbReference type="AlphaFoldDB" id="R7QE59"/>
<protein>
    <submittedName>
        <fullName evidence="4">Serine/threonine-protein kinase</fullName>
    </submittedName>
</protein>
<dbReference type="InterPro" id="IPR051681">
    <property type="entry name" value="Ser/Thr_Kinases-Pseudokinases"/>
</dbReference>
<keyword evidence="4" id="KW-0808">Transferase</keyword>
<dbReference type="InterPro" id="IPR001245">
    <property type="entry name" value="Ser-Thr/Tyr_kinase_cat_dom"/>
</dbReference>
<dbReference type="EMBL" id="HG001803">
    <property type="protein sequence ID" value="CDF36802.1"/>
    <property type="molecule type" value="Genomic_DNA"/>
</dbReference>
<organism evidence="4 5">
    <name type="scientific">Chondrus crispus</name>
    <name type="common">Carrageen Irish moss</name>
    <name type="synonym">Polymorpha crispa</name>
    <dbReference type="NCBI Taxonomy" id="2769"/>
    <lineage>
        <taxon>Eukaryota</taxon>
        <taxon>Rhodophyta</taxon>
        <taxon>Florideophyceae</taxon>
        <taxon>Rhodymeniophycidae</taxon>
        <taxon>Gigartinales</taxon>
        <taxon>Gigartinaceae</taxon>
        <taxon>Chondrus</taxon>
    </lineage>
</organism>
<dbReference type="RefSeq" id="XP_005716621.1">
    <property type="nucleotide sequence ID" value="XM_005716564.1"/>
</dbReference>
<dbReference type="PROSITE" id="PS00108">
    <property type="entry name" value="PROTEIN_KINASE_ST"/>
    <property type="match status" value="1"/>
</dbReference>
<gene>
    <name evidence="4" type="ORF">CHC_T00009163001</name>
</gene>
<dbReference type="InterPro" id="IPR011993">
    <property type="entry name" value="PH-like_dom_sf"/>
</dbReference>
<dbReference type="Gene3D" id="2.30.29.30">
    <property type="entry name" value="Pleckstrin-homology domain (PH domain)/Phosphotyrosine-binding domain (PTB)"/>
    <property type="match status" value="1"/>
</dbReference>
<dbReference type="Gramene" id="CDF36802">
    <property type="protein sequence ID" value="CDF36802"/>
    <property type="gene ID" value="CHC_T00009163001"/>
</dbReference>